<keyword evidence="6" id="KW-1185">Reference proteome</keyword>
<evidence type="ECO:0000256" key="1">
    <source>
        <dbReference type="ARBA" id="ARBA00022801"/>
    </source>
</evidence>
<dbReference type="GO" id="GO:0004386">
    <property type="term" value="F:helicase activity"/>
    <property type="evidence" value="ECO:0007669"/>
    <property type="project" value="UniProtKB-KW"/>
</dbReference>
<dbReference type="PANTHER" id="PTHR10799">
    <property type="entry name" value="SNF2/RAD54 HELICASE FAMILY"/>
    <property type="match status" value="1"/>
</dbReference>
<keyword evidence="2 5" id="KW-0067">ATP-binding</keyword>
<keyword evidence="1" id="KW-0378">Hydrolase</keyword>
<dbReference type="SUPFAM" id="SSF52540">
    <property type="entry name" value="P-loop containing nucleoside triphosphate hydrolases"/>
    <property type="match status" value="2"/>
</dbReference>
<dbReference type="InterPro" id="IPR027417">
    <property type="entry name" value="P-loop_NTPase"/>
</dbReference>
<dbReference type="SMART" id="SM00490">
    <property type="entry name" value="HELICc"/>
    <property type="match status" value="1"/>
</dbReference>
<proteinExistence type="predicted"/>
<dbReference type="Pfam" id="PF00176">
    <property type="entry name" value="SNF2-rel_dom"/>
    <property type="match status" value="1"/>
</dbReference>
<keyword evidence="2 5" id="KW-0547">Nucleotide-binding</keyword>
<dbReference type="InterPro" id="IPR014001">
    <property type="entry name" value="Helicase_ATP-bd"/>
</dbReference>
<evidence type="ECO:0000259" key="3">
    <source>
        <dbReference type="PROSITE" id="PS51192"/>
    </source>
</evidence>
<dbReference type="RefSeq" id="WP_093318358.1">
    <property type="nucleotide sequence ID" value="NZ_FOHV01000006.1"/>
</dbReference>
<protein>
    <submittedName>
        <fullName evidence="5">Superfamily II DNA or RNA helicase, SNF2 family</fullName>
    </submittedName>
</protein>
<dbReference type="Proteomes" id="UP000242642">
    <property type="component" value="Unassembled WGS sequence"/>
</dbReference>
<accession>A0A1I0ATK1</accession>
<dbReference type="OrthoDB" id="9760715at2"/>
<dbReference type="InterPro" id="IPR001650">
    <property type="entry name" value="Helicase_C-like"/>
</dbReference>
<dbReference type="InterPro" id="IPR000330">
    <property type="entry name" value="SNF2_N"/>
</dbReference>
<dbReference type="Pfam" id="PF00271">
    <property type="entry name" value="Helicase_C"/>
    <property type="match status" value="1"/>
</dbReference>
<dbReference type="PROSITE" id="PS51194">
    <property type="entry name" value="HELICASE_CTER"/>
    <property type="match status" value="1"/>
</dbReference>
<evidence type="ECO:0000259" key="4">
    <source>
        <dbReference type="PROSITE" id="PS51194"/>
    </source>
</evidence>
<evidence type="ECO:0000313" key="5">
    <source>
        <dbReference type="EMBL" id="SES97238.1"/>
    </source>
</evidence>
<dbReference type="AlphaFoldDB" id="A0A1I0ATK1"/>
<dbReference type="Gene3D" id="3.40.50.10810">
    <property type="entry name" value="Tandem AAA-ATPase domain"/>
    <property type="match status" value="1"/>
</dbReference>
<name>A0A1I0ATK1_9GAMM</name>
<dbReference type="CDD" id="cd18793">
    <property type="entry name" value="SF2_C_SNF"/>
    <property type="match status" value="1"/>
</dbReference>
<dbReference type="InterPro" id="IPR049730">
    <property type="entry name" value="SNF2/RAD54-like_C"/>
</dbReference>
<dbReference type="GO" id="GO:0005524">
    <property type="term" value="F:ATP binding"/>
    <property type="evidence" value="ECO:0007669"/>
    <property type="project" value="InterPro"/>
</dbReference>
<evidence type="ECO:0000256" key="2">
    <source>
        <dbReference type="ARBA" id="ARBA00022806"/>
    </source>
</evidence>
<gene>
    <name evidence="5" type="ORF">SAMN02583745_01041</name>
</gene>
<feature type="domain" description="Helicase ATP-binding" evidence="3">
    <location>
        <begin position="442"/>
        <end position="599"/>
    </location>
</feature>
<dbReference type="STRING" id="1123402.SAMN02583745_01041"/>
<feature type="domain" description="Helicase C-terminal" evidence="4">
    <location>
        <begin position="709"/>
        <end position="870"/>
    </location>
</feature>
<dbReference type="Gene3D" id="3.40.50.300">
    <property type="entry name" value="P-loop containing nucleotide triphosphate hydrolases"/>
    <property type="match status" value="1"/>
</dbReference>
<dbReference type="PROSITE" id="PS51192">
    <property type="entry name" value="HELICASE_ATP_BIND_1"/>
    <property type="match status" value="1"/>
</dbReference>
<organism evidence="5 6">
    <name type="scientific">Thorsellia anophelis DSM 18579</name>
    <dbReference type="NCBI Taxonomy" id="1123402"/>
    <lineage>
        <taxon>Bacteria</taxon>
        <taxon>Pseudomonadati</taxon>
        <taxon>Pseudomonadota</taxon>
        <taxon>Gammaproteobacteria</taxon>
        <taxon>Enterobacterales</taxon>
        <taxon>Thorselliaceae</taxon>
        <taxon>Thorsellia</taxon>
    </lineage>
</organism>
<reference evidence="6" key="1">
    <citation type="submission" date="2016-10" db="EMBL/GenBank/DDBJ databases">
        <authorList>
            <person name="Varghese N."/>
            <person name="Submissions S."/>
        </authorList>
    </citation>
    <scope>NUCLEOTIDE SEQUENCE [LARGE SCALE GENOMIC DNA]</scope>
    <source>
        <strain evidence="6">DSM 18579</strain>
    </source>
</reference>
<dbReference type="InterPro" id="IPR038718">
    <property type="entry name" value="SNF2-like_sf"/>
</dbReference>
<dbReference type="GO" id="GO:0016787">
    <property type="term" value="F:hydrolase activity"/>
    <property type="evidence" value="ECO:0007669"/>
    <property type="project" value="UniProtKB-KW"/>
</dbReference>
<sequence>MLENTTSSETRFIWAFTDKYDLCGKLQKKTAQNWSVGRKVNINTLNKNYGHIISDNDKTIAKLLTNSIISEKDTFRISTPLLSLLKSTPNLFDDDGNQITLAAQPFLLTFEQEGEHAIIARFPNPDSNDFLDEQKLIRRHSDTIILFEDYAPEVAKFLNMIKKVPKIAVQSAFDLTKKLAENINWYNHIDNSSNIQVIKWSQTPHLWLKLTAHTLDISITHQSEDGVYSMPSAKGDIWLSVGKNIWAKRDIENELTQVKTILRKLEITEFNINQDYAITIDKAELVLSQLDILTGVEVHWHKSSPKIFKADLGAFKLEVEGNSKALTFRGNLEFDAGRVIELQQLLQSKRNGYIDLKEENARIHLSETLQAQLSILAGALDDSLSVSSQRAYTLLQLDDSLKQHDNPKWQMLQSNWNQPIEIEESELERLRCYQQSGVKWAINLLHHGFGACLADDMGLGKTLQALKVIAHFSHKGPSLVICPKSVLFNWQYEAKEFTPHLNCRVFENSSDKKALLTSLNPYDLIIMGYSQLNMYKNDLKHVNWQTIVIDEAQQIKNPTSQRTKSLLTLKSAGKLALSGTPIENNIIELWSLFAFLNPELLGDLTTFKERYARVNKEDDLLAELRALVSPFILRRLKKAVLDELPEKIEINHDIELNQEERAAYEAIRLDILTKKAHNSLEILAGITRLRQVCCDAQLVFKDFKGPSSKILEALKIIREALAGGHKVLIFSQFVGLLKNLGTLLTKDAIKYSYLDGQSTLKQREAEITQFKQDIADIFLISLKAGGTGLNLTEADTVIHLDPWWNPAIEDQASDRAYRIGQTQTVTVYRLIAKDTIEEHIIQLHQAKRHLALQLMSGHAEKVQLEPEFLLSLLNQNAHNLSL</sequence>
<dbReference type="EMBL" id="FOHV01000006">
    <property type="protein sequence ID" value="SES97238.1"/>
    <property type="molecule type" value="Genomic_DNA"/>
</dbReference>
<evidence type="ECO:0000313" key="6">
    <source>
        <dbReference type="Proteomes" id="UP000242642"/>
    </source>
</evidence>
<dbReference type="SMART" id="SM00487">
    <property type="entry name" value="DEXDc"/>
    <property type="match status" value="1"/>
</dbReference>
<keyword evidence="2 5" id="KW-0347">Helicase</keyword>